<dbReference type="Pfam" id="PF01243">
    <property type="entry name" value="PNPOx_N"/>
    <property type="match status" value="1"/>
</dbReference>
<organism evidence="2 3">
    <name type="scientific">Rhizobium alvei</name>
    <dbReference type="NCBI Taxonomy" id="1132659"/>
    <lineage>
        <taxon>Bacteria</taxon>
        <taxon>Pseudomonadati</taxon>
        <taxon>Pseudomonadota</taxon>
        <taxon>Alphaproteobacteria</taxon>
        <taxon>Hyphomicrobiales</taxon>
        <taxon>Rhizobiaceae</taxon>
        <taxon>Rhizobium/Agrobacterium group</taxon>
        <taxon>Rhizobium</taxon>
    </lineage>
</organism>
<proteinExistence type="predicted"/>
<name>A0ABT8YM83_9HYPH</name>
<feature type="domain" description="GAF" evidence="1">
    <location>
        <begin position="165"/>
        <end position="324"/>
    </location>
</feature>
<dbReference type="PANTHER" id="PTHR40660:SF1">
    <property type="entry name" value="5'-PHOSPHATE OXIDASE PUTATIVE DOMAIN-CONTAINING PROTEIN-RELATED"/>
    <property type="match status" value="1"/>
</dbReference>
<evidence type="ECO:0000313" key="2">
    <source>
        <dbReference type="EMBL" id="MDO6964797.1"/>
    </source>
</evidence>
<reference evidence="2" key="2">
    <citation type="submission" date="2023-07" db="EMBL/GenBank/DDBJ databases">
        <authorList>
            <person name="Shen H."/>
        </authorList>
    </citation>
    <scope>NUCLEOTIDE SEQUENCE</scope>
    <source>
        <strain evidence="2">TNR-22</strain>
    </source>
</reference>
<dbReference type="RefSeq" id="WP_304376725.1">
    <property type="nucleotide sequence ID" value="NZ_JAUOZU010000008.1"/>
</dbReference>
<reference evidence="2" key="1">
    <citation type="journal article" date="2015" name="Int. J. Syst. Evol. Microbiol.">
        <title>Rhizobium alvei sp. nov., isolated from a freshwater river.</title>
        <authorList>
            <person name="Sheu S.Y."/>
            <person name="Huang H.W."/>
            <person name="Young C.C."/>
            <person name="Chen W.M."/>
        </authorList>
    </citation>
    <scope>NUCLEOTIDE SEQUENCE</scope>
    <source>
        <strain evidence="2">TNR-22</strain>
    </source>
</reference>
<dbReference type="SUPFAM" id="SSF55781">
    <property type="entry name" value="GAF domain-like"/>
    <property type="match status" value="1"/>
</dbReference>
<dbReference type="Gene3D" id="3.30.450.40">
    <property type="match status" value="1"/>
</dbReference>
<dbReference type="InterPro" id="IPR012349">
    <property type="entry name" value="Split_barrel_FMN-bd"/>
</dbReference>
<dbReference type="PANTHER" id="PTHR40660">
    <property type="entry name" value="5'-PHOSPHATE OXIDASE PUTATIVE DOMAIN-CONTAINING PROTEIN-RELATED"/>
    <property type="match status" value="1"/>
</dbReference>
<dbReference type="SMART" id="SM00065">
    <property type="entry name" value="GAF"/>
    <property type="match status" value="1"/>
</dbReference>
<gene>
    <name evidence="2" type="ORF">Q4481_12585</name>
</gene>
<dbReference type="Gene3D" id="2.30.110.10">
    <property type="entry name" value="Electron Transport, Fmn-binding Protein, Chain A"/>
    <property type="match status" value="1"/>
</dbReference>
<accession>A0ABT8YM83</accession>
<dbReference type="Pfam" id="PF13185">
    <property type="entry name" value="GAF_2"/>
    <property type="match status" value="1"/>
</dbReference>
<dbReference type="InterPro" id="IPR011576">
    <property type="entry name" value="Pyridox_Oxase_N"/>
</dbReference>
<comment type="caution">
    <text evidence="2">The sequence shown here is derived from an EMBL/GenBank/DDBJ whole genome shotgun (WGS) entry which is preliminary data.</text>
</comment>
<evidence type="ECO:0000259" key="1">
    <source>
        <dbReference type="SMART" id="SM00065"/>
    </source>
</evidence>
<dbReference type="SUPFAM" id="SSF50475">
    <property type="entry name" value="FMN-binding split barrel"/>
    <property type="match status" value="1"/>
</dbReference>
<keyword evidence="3" id="KW-1185">Reference proteome</keyword>
<dbReference type="Proteomes" id="UP001174932">
    <property type="component" value="Unassembled WGS sequence"/>
</dbReference>
<protein>
    <submittedName>
        <fullName evidence="2">GAF domain-containing protein</fullName>
    </submittedName>
</protein>
<sequence>MIRLSSIRDSFEGVIPSVIATMDASGQPNISYLSHIYYIDERHVALSNQFFSKTSENIRNSNRASAMVVSGRTGVQHILDITFKESLQAGPLFDRLSAHLKAMGHAAGMEEVMRLRAIDIFHVEDCRLVTPVAPLELPDPAKEDPGCDHLSRAALIVRDIGAELDPERMFDTALEGLNQRFGYPYALVSIPNEDEQKLVTIASMGYRDYGFGSEIPFGEGAIGVAAVSRQPVRISDFSRGLRYVTAVQATAGSMPDAVIPLPLLIAPLSQLAVPMMVRGRLMGVLFVESERNFAFDYRDEEALTIIATQLATGLLLAERDSHDGEPAVVPPSPPEIERPASRFLVRYFAHDGSLFIDDDYVIRGVPGRLLHHFLECYLAHGQQDFSNREIRRNRAIALPDFKDNLETRLILLKRRLDEKGGPIRIERPERGRIRLEIRGVPQIDVVQS</sequence>
<dbReference type="InterPro" id="IPR029016">
    <property type="entry name" value="GAF-like_dom_sf"/>
</dbReference>
<dbReference type="InterPro" id="IPR003018">
    <property type="entry name" value="GAF"/>
</dbReference>
<evidence type="ECO:0000313" key="3">
    <source>
        <dbReference type="Proteomes" id="UP001174932"/>
    </source>
</evidence>
<dbReference type="EMBL" id="JAUOZU010000008">
    <property type="protein sequence ID" value="MDO6964797.1"/>
    <property type="molecule type" value="Genomic_DNA"/>
</dbReference>